<evidence type="ECO:0000256" key="3">
    <source>
        <dbReference type="ARBA" id="ARBA00022692"/>
    </source>
</evidence>
<accession>A0ABQ6N899</accession>
<keyword evidence="5 6" id="KW-0472">Membrane</keyword>
<dbReference type="EMBL" id="BRYB01002291">
    <property type="protein sequence ID" value="GMI42533.1"/>
    <property type="molecule type" value="Genomic_DNA"/>
</dbReference>
<dbReference type="InterPro" id="IPR052983">
    <property type="entry name" value="MFS_Riboflavin_Transporter"/>
</dbReference>
<dbReference type="InterPro" id="IPR020846">
    <property type="entry name" value="MFS_dom"/>
</dbReference>
<evidence type="ECO:0000313" key="9">
    <source>
        <dbReference type="EMBL" id="GMI42533.1"/>
    </source>
</evidence>
<dbReference type="PROSITE" id="PS50850">
    <property type="entry name" value="MFS"/>
    <property type="match status" value="1"/>
</dbReference>
<feature type="domain" description="Major facilitator superfamily (MFS) profile" evidence="8">
    <location>
        <begin position="67"/>
        <end position="238"/>
    </location>
</feature>
<dbReference type="Proteomes" id="UP001165060">
    <property type="component" value="Unassembled WGS sequence"/>
</dbReference>
<dbReference type="PANTHER" id="PTHR43385:SF1">
    <property type="entry name" value="RIBOFLAVIN TRANSPORTER RIBJ"/>
    <property type="match status" value="1"/>
</dbReference>
<feature type="signal peptide" evidence="7">
    <location>
        <begin position="1"/>
        <end position="17"/>
    </location>
</feature>
<proteinExistence type="predicted"/>
<name>A0ABQ6N899_9STRA</name>
<dbReference type="InterPro" id="IPR036259">
    <property type="entry name" value="MFS_trans_sf"/>
</dbReference>
<protein>
    <recommendedName>
        <fullName evidence="8">Major facilitator superfamily (MFS) profile domain-containing protein</fullName>
    </recommendedName>
</protein>
<evidence type="ECO:0000256" key="6">
    <source>
        <dbReference type="SAM" id="Phobius"/>
    </source>
</evidence>
<keyword evidence="2" id="KW-0813">Transport</keyword>
<sequence length="238" mass="24102">MRLSALLLATLVAGSAATPQLPRSPVAASPLSPALSSSSLEISLRPPAVAAEQARGGAVKQAAPINYGALAVAGGFLAHLTFGTMYCWGNFQSYMPAALKYFNAGATGAPDSILVIPVTMVAMCLGMPLSGRLQGAVGLPGAMAIGSVIMTAGVYLASLATSLKTFILAYCVMFGLGNGLAYTAPIVAGFKHFPARKGLVSGIVVGGFGSGGFIFNLVGSKLFNDGDWGKGLQKLAVM</sequence>
<keyword evidence="3 6" id="KW-0812">Transmembrane</keyword>
<evidence type="ECO:0000256" key="1">
    <source>
        <dbReference type="ARBA" id="ARBA00004141"/>
    </source>
</evidence>
<organism evidence="9 10">
    <name type="scientific">Tetraparma gracilis</name>
    <dbReference type="NCBI Taxonomy" id="2962635"/>
    <lineage>
        <taxon>Eukaryota</taxon>
        <taxon>Sar</taxon>
        <taxon>Stramenopiles</taxon>
        <taxon>Ochrophyta</taxon>
        <taxon>Bolidophyceae</taxon>
        <taxon>Parmales</taxon>
        <taxon>Triparmaceae</taxon>
        <taxon>Tetraparma</taxon>
    </lineage>
</organism>
<feature type="transmembrane region" description="Helical" evidence="6">
    <location>
        <begin position="167"/>
        <end position="187"/>
    </location>
</feature>
<dbReference type="PANTHER" id="PTHR43385">
    <property type="entry name" value="RIBOFLAVIN TRANSPORTER RIBJ"/>
    <property type="match status" value="1"/>
</dbReference>
<feature type="transmembrane region" description="Helical" evidence="6">
    <location>
        <begin position="109"/>
        <end position="129"/>
    </location>
</feature>
<feature type="transmembrane region" description="Helical" evidence="6">
    <location>
        <begin position="141"/>
        <end position="160"/>
    </location>
</feature>
<feature type="transmembrane region" description="Helical" evidence="6">
    <location>
        <begin position="67"/>
        <end position="88"/>
    </location>
</feature>
<feature type="chain" id="PRO_5047441141" description="Major facilitator superfamily (MFS) profile domain-containing protein" evidence="7">
    <location>
        <begin position="18"/>
        <end position="238"/>
    </location>
</feature>
<evidence type="ECO:0000256" key="7">
    <source>
        <dbReference type="SAM" id="SignalP"/>
    </source>
</evidence>
<evidence type="ECO:0000256" key="4">
    <source>
        <dbReference type="ARBA" id="ARBA00022989"/>
    </source>
</evidence>
<reference evidence="9 10" key="1">
    <citation type="journal article" date="2023" name="Commun. Biol.">
        <title>Genome analysis of Parmales, the sister group of diatoms, reveals the evolutionary specialization of diatoms from phago-mixotrophs to photoautotrophs.</title>
        <authorList>
            <person name="Ban H."/>
            <person name="Sato S."/>
            <person name="Yoshikawa S."/>
            <person name="Yamada K."/>
            <person name="Nakamura Y."/>
            <person name="Ichinomiya M."/>
            <person name="Sato N."/>
            <person name="Blanc-Mathieu R."/>
            <person name="Endo H."/>
            <person name="Kuwata A."/>
            <person name="Ogata H."/>
        </authorList>
    </citation>
    <scope>NUCLEOTIDE SEQUENCE [LARGE SCALE GENOMIC DNA]</scope>
</reference>
<comment type="subcellular location">
    <subcellularLocation>
        <location evidence="1">Membrane</location>
        <topology evidence="1">Multi-pass membrane protein</topology>
    </subcellularLocation>
</comment>
<dbReference type="Gene3D" id="1.20.1250.20">
    <property type="entry name" value="MFS general substrate transporter like domains"/>
    <property type="match status" value="1"/>
</dbReference>
<feature type="transmembrane region" description="Helical" evidence="6">
    <location>
        <begin position="199"/>
        <end position="218"/>
    </location>
</feature>
<evidence type="ECO:0000256" key="2">
    <source>
        <dbReference type="ARBA" id="ARBA00022448"/>
    </source>
</evidence>
<evidence type="ECO:0000259" key="8">
    <source>
        <dbReference type="PROSITE" id="PS50850"/>
    </source>
</evidence>
<dbReference type="SUPFAM" id="SSF103473">
    <property type="entry name" value="MFS general substrate transporter"/>
    <property type="match status" value="1"/>
</dbReference>
<comment type="caution">
    <text evidence="9">The sequence shown here is derived from an EMBL/GenBank/DDBJ whole genome shotgun (WGS) entry which is preliminary data.</text>
</comment>
<keyword evidence="7" id="KW-0732">Signal</keyword>
<keyword evidence="10" id="KW-1185">Reference proteome</keyword>
<evidence type="ECO:0000256" key="5">
    <source>
        <dbReference type="ARBA" id="ARBA00023136"/>
    </source>
</evidence>
<evidence type="ECO:0000313" key="10">
    <source>
        <dbReference type="Proteomes" id="UP001165060"/>
    </source>
</evidence>
<gene>
    <name evidence="9" type="ORF">TeGR_g3061</name>
</gene>
<keyword evidence="4 6" id="KW-1133">Transmembrane helix</keyword>